<sequence length="465" mass="51410">MAEANAPAPLALPNPTQEAIDAPFAGDLLRRRELAGTLTAYLERLRSGAVLALDAPWGEGKTWFARHWAAQLRQEGYRVGVIDAFEQDYIDDPFLLIAAELTQLCAADEGAAKTFRQKVASAATTVLPFLARVGVNALGRLAGTSDLADGISEAAEAASDDAADAAKAWVEKRLAGYAAEKASVQAFTKEVEAFTATASDANDGRPVVVFIDELDRCRPAFAVRLIERIKHFFDVPNLVFVLVMNRDQLEKAIRGVYGTETDATAYLGKFLHLSLRLPKEDSLRVGENNHIIKAFVDAALQRYGYLEDGGEFAHCLAACAVLFNLSLRDIERACALYLLSGARWQGLMAYLIALKIKRPEIFRRLRARDDREALIECIRELSPVGRRPEFDGDINLWPASYFNLLKELLALQPAALRGEPTVEDTLKQRRRLLYEHSQKLYGADTPHDVVQAFPKAVARLDLELT</sequence>
<geneLocation type="plasmid" evidence="2">
    <name>unnamed1</name>
</geneLocation>
<dbReference type="RefSeq" id="WP_151073228.1">
    <property type="nucleotide sequence ID" value="NZ_CP032520.1"/>
</dbReference>
<evidence type="ECO:0000313" key="3">
    <source>
        <dbReference type="Proteomes" id="UP000325743"/>
    </source>
</evidence>
<name>A0A5P3VSA8_9BURK</name>
<dbReference type="InterPro" id="IPR027417">
    <property type="entry name" value="P-loop_NTPase"/>
</dbReference>
<keyword evidence="2" id="KW-0614">Plasmid</keyword>
<organism evidence="2 3">
    <name type="scientific">Cupriavidus oxalaticus</name>
    <dbReference type="NCBI Taxonomy" id="96344"/>
    <lineage>
        <taxon>Bacteria</taxon>
        <taxon>Pseudomonadati</taxon>
        <taxon>Pseudomonadota</taxon>
        <taxon>Betaproteobacteria</taxon>
        <taxon>Burkholderiales</taxon>
        <taxon>Burkholderiaceae</taxon>
        <taxon>Cupriavidus</taxon>
    </lineage>
</organism>
<accession>A0A5P3VSA8</accession>
<evidence type="ECO:0000313" key="2">
    <source>
        <dbReference type="EMBL" id="QEZ48997.1"/>
    </source>
</evidence>
<reference evidence="2 3" key="1">
    <citation type="submission" date="2018-09" db="EMBL/GenBank/DDBJ databases">
        <title>Complete genome sequence of Cupriavidus oxalaticus T2, a bacterium capable of phenol tolerance and degradation.</title>
        <authorList>
            <person name="Yan J."/>
        </authorList>
    </citation>
    <scope>NUCLEOTIDE SEQUENCE [LARGE SCALE GENOMIC DNA]</scope>
    <source>
        <strain evidence="2 3">T2</strain>
        <plasmid evidence="2 3">unnamed1</plasmid>
    </source>
</reference>
<feature type="domain" description="KAP NTPase" evidence="1">
    <location>
        <begin position="45"/>
        <end position="282"/>
    </location>
</feature>
<dbReference type="Pfam" id="PF07693">
    <property type="entry name" value="KAP_NTPase"/>
    <property type="match status" value="1"/>
</dbReference>
<gene>
    <name evidence="2" type="ORF">D2917_32625</name>
</gene>
<dbReference type="SUPFAM" id="SSF52540">
    <property type="entry name" value="P-loop containing nucleoside triphosphate hydrolases"/>
    <property type="match status" value="1"/>
</dbReference>
<dbReference type="EMBL" id="CP032520">
    <property type="protein sequence ID" value="QEZ48997.1"/>
    <property type="molecule type" value="Genomic_DNA"/>
</dbReference>
<protein>
    <recommendedName>
        <fullName evidence="1">KAP NTPase domain-containing protein</fullName>
    </recommendedName>
</protein>
<evidence type="ECO:0000259" key="1">
    <source>
        <dbReference type="Pfam" id="PF07693"/>
    </source>
</evidence>
<proteinExistence type="predicted"/>
<dbReference type="CDD" id="cd01983">
    <property type="entry name" value="SIMIBI"/>
    <property type="match status" value="1"/>
</dbReference>
<dbReference type="InterPro" id="IPR011646">
    <property type="entry name" value="KAP_P-loop"/>
</dbReference>
<dbReference type="Proteomes" id="UP000325743">
    <property type="component" value="Plasmid unnamed1"/>
</dbReference>
<dbReference type="AlphaFoldDB" id="A0A5P3VSA8"/>
<dbReference type="Gene3D" id="3.40.50.300">
    <property type="entry name" value="P-loop containing nucleotide triphosphate hydrolases"/>
    <property type="match status" value="1"/>
</dbReference>